<dbReference type="Proteomes" id="UP000789570">
    <property type="component" value="Unassembled WGS sequence"/>
</dbReference>
<keyword evidence="4" id="KW-1185">Reference proteome</keyword>
<evidence type="ECO:0000313" key="4">
    <source>
        <dbReference type="Proteomes" id="UP000789570"/>
    </source>
</evidence>
<protein>
    <submittedName>
        <fullName evidence="3">6889_t:CDS:1</fullName>
    </submittedName>
</protein>
<name>A0A9N9IW65_9GLOM</name>
<gene>
    <name evidence="3" type="ORF">FCALED_LOCUS16181</name>
</gene>
<dbReference type="InterPro" id="IPR000270">
    <property type="entry name" value="PB1_dom"/>
</dbReference>
<feature type="compositionally biased region" description="Pro residues" evidence="1">
    <location>
        <begin position="10"/>
        <end position="20"/>
    </location>
</feature>
<dbReference type="SUPFAM" id="SSF54277">
    <property type="entry name" value="CAD &amp; PB1 domains"/>
    <property type="match status" value="1"/>
</dbReference>
<feature type="region of interest" description="Disordered" evidence="1">
    <location>
        <begin position="1"/>
        <end position="28"/>
    </location>
</feature>
<organism evidence="3 4">
    <name type="scientific">Funneliformis caledonium</name>
    <dbReference type="NCBI Taxonomy" id="1117310"/>
    <lineage>
        <taxon>Eukaryota</taxon>
        <taxon>Fungi</taxon>
        <taxon>Fungi incertae sedis</taxon>
        <taxon>Mucoromycota</taxon>
        <taxon>Glomeromycotina</taxon>
        <taxon>Glomeromycetes</taxon>
        <taxon>Glomerales</taxon>
        <taxon>Glomeraceae</taxon>
        <taxon>Funneliformis</taxon>
    </lineage>
</organism>
<dbReference type="AlphaFoldDB" id="A0A9N9IW65"/>
<dbReference type="CDD" id="cd05992">
    <property type="entry name" value="PB1"/>
    <property type="match status" value="1"/>
</dbReference>
<dbReference type="OrthoDB" id="661148at2759"/>
<reference evidence="3" key="1">
    <citation type="submission" date="2021-06" db="EMBL/GenBank/DDBJ databases">
        <authorList>
            <person name="Kallberg Y."/>
            <person name="Tangrot J."/>
            <person name="Rosling A."/>
        </authorList>
    </citation>
    <scope>NUCLEOTIDE SEQUENCE</scope>
    <source>
        <strain evidence="3">UK204</strain>
    </source>
</reference>
<sequence length="152" mass="17444">MFNSSTTTPPTSPTSTPPSPLTDVNLNDNNENTQLSVFKISNQTITRRFTMQVEKPTWLELELKVREAFSIPSSVSPGLTYTDEEGDVITISSQLELEDYYKQFKRYDLSENYKFGLVIFTPIRDYVDDSQDNNNYSSPDYEEQEVRSICPT</sequence>
<proteinExistence type="predicted"/>
<dbReference type="EMBL" id="CAJVPQ010017691">
    <property type="protein sequence ID" value="CAG8749122.1"/>
    <property type="molecule type" value="Genomic_DNA"/>
</dbReference>
<feature type="non-terminal residue" evidence="3">
    <location>
        <position position="152"/>
    </location>
</feature>
<dbReference type="Gene3D" id="3.10.20.90">
    <property type="entry name" value="Phosphatidylinositol 3-kinase Catalytic Subunit, Chain A, domain 1"/>
    <property type="match status" value="1"/>
</dbReference>
<dbReference type="Pfam" id="PF00564">
    <property type="entry name" value="PB1"/>
    <property type="match status" value="1"/>
</dbReference>
<evidence type="ECO:0000313" key="3">
    <source>
        <dbReference type="EMBL" id="CAG8749122.1"/>
    </source>
</evidence>
<feature type="domain" description="PB1" evidence="2">
    <location>
        <begin position="41"/>
        <end position="107"/>
    </location>
</feature>
<evidence type="ECO:0000259" key="2">
    <source>
        <dbReference type="Pfam" id="PF00564"/>
    </source>
</evidence>
<feature type="region of interest" description="Disordered" evidence="1">
    <location>
        <begin position="131"/>
        <end position="152"/>
    </location>
</feature>
<evidence type="ECO:0000256" key="1">
    <source>
        <dbReference type="SAM" id="MobiDB-lite"/>
    </source>
</evidence>
<comment type="caution">
    <text evidence="3">The sequence shown here is derived from an EMBL/GenBank/DDBJ whole genome shotgun (WGS) entry which is preliminary data.</text>
</comment>
<accession>A0A9N9IW65</accession>